<feature type="compositionally biased region" description="Pro residues" evidence="1">
    <location>
        <begin position="291"/>
        <end position="300"/>
    </location>
</feature>
<reference evidence="2 3" key="1">
    <citation type="submission" date="2014-04" db="EMBL/GenBank/DDBJ databases">
        <authorList>
            <consortium name="DOE Joint Genome Institute"/>
            <person name="Kuo A."/>
            <person name="Kohler A."/>
            <person name="Nagy L.G."/>
            <person name="Floudas D."/>
            <person name="Copeland A."/>
            <person name="Barry K.W."/>
            <person name="Cichocki N."/>
            <person name="Veneault-Fourrey C."/>
            <person name="LaButti K."/>
            <person name="Lindquist E.A."/>
            <person name="Lipzen A."/>
            <person name="Lundell T."/>
            <person name="Morin E."/>
            <person name="Murat C."/>
            <person name="Sun H."/>
            <person name="Tunlid A."/>
            <person name="Henrissat B."/>
            <person name="Grigoriev I.V."/>
            <person name="Hibbett D.S."/>
            <person name="Martin F."/>
            <person name="Nordberg H.P."/>
            <person name="Cantor M.N."/>
            <person name="Hua S.X."/>
        </authorList>
    </citation>
    <scope>NUCLEOTIDE SEQUENCE [LARGE SCALE GENOMIC DNA]</scope>
    <source>
        <strain evidence="2 3">LaAM-08-1</strain>
    </source>
</reference>
<protein>
    <submittedName>
        <fullName evidence="2">Uncharacterized protein</fullName>
    </submittedName>
</protein>
<keyword evidence="3" id="KW-1185">Reference proteome</keyword>
<sequence length="387" mass="43297">MSLSSLRSIFKTKKSKRHGKSKPSTAAATDLLALEIYSAHILLYSNPPSTISDNANAVEAMTTGDGSPATNSTCLLSGALSEFLRYSRQERSQWLIDIAHDICDPRFRRGSLVVWKDQQWLPVANTDPLTASEYRYDLPTMVTIGLSKISLRTGKSRTSASGNASTMASRVMQRDGVCWVSDLEDPILNSHICPKRLGDHTAQIIFETFTSTTPPPNLSIYNEIFGLNLSNNLGGLFDNHCLGFQHVAPNVYESHVFIVSNPNGFSMDDYTIYGRPRQPNPNLPPLHGHPAHPPQPLHNRNPPPGLFRWHYLQCVVKKFGHNDYKTLQNINFLELPFQMEGDSDDDSTDSEAQWPSMAFDLGRNVENSRMEHAERHQAVTNWISSMT</sequence>
<reference evidence="3" key="2">
    <citation type="submission" date="2015-01" db="EMBL/GenBank/DDBJ databases">
        <title>Evolutionary Origins and Diversification of the Mycorrhizal Mutualists.</title>
        <authorList>
            <consortium name="DOE Joint Genome Institute"/>
            <consortium name="Mycorrhizal Genomics Consortium"/>
            <person name="Kohler A."/>
            <person name="Kuo A."/>
            <person name="Nagy L.G."/>
            <person name="Floudas D."/>
            <person name="Copeland A."/>
            <person name="Barry K.W."/>
            <person name="Cichocki N."/>
            <person name="Veneault-Fourrey C."/>
            <person name="LaButti K."/>
            <person name="Lindquist E.A."/>
            <person name="Lipzen A."/>
            <person name="Lundell T."/>
            <person name="Morin E."/>
            <person name="Murat C."/>
            <person name="Riley R."/>
            <person name="Ohm R."/>
            <person name="Sun H."/>
            <person name="Tunlid A."/>
            <person name="Henrissat B."/>
            <person name="Grigoriev I.V."/>
            <person name="Hibbett D.S."/>
            <person name="Martin F."/>
        </authorList>
    </citation>
    <scope>NUCLEOTIDE SEQUENCE [LARGE SCALE GENOMIC DNA]</scope>
    <source>
        <strain evidence="3">LaAM-08-1</strain>
    </source>
</reference>
<dbReference type="Proteomes" id="UP000054477">
    <property type="component" value="Unassembled WGS sequence"/>
</dbReference>
<evidence type="ECO:0000313" key="3">
    <source>
        <dbReference type="Proteomes" id="UP000054477"/>
    </source>
</evidence>
<evidence type="ECO:0000256" key="1">
    <source>
        <dbReference type="SAM" id="MobiDB-lite"/>
    </source>
</evidence>
<name>A0A0C9XBI1_9AGAR</name>
<organism evidence="2 3">
    <name type="scientific">Laccaria amethystina LaAM-08-1</name>
    <dbReference type="NCBI Taxonomy" id="1095629"/>
    <lineage>
        <taxon>Eukaryota</taxon>
        <taxon>Fungi</taxon>
        <taxon>Dikarya</taxon>
        <taxon>Basidiomycota</taxon>
        <taxon>Agaricomycotina</taxon>
        <taxon>Agaricomycetes</taxon>
        <taxon>Agaricomycetidae</taxon>
        <taxon>Agaricales</taxon>
        <taxon>Agaricineae</taxon>
        <taxon>Hydnangiaceae</taxon>
        <taxon>Laccaria</taxon>
    </lineage>
</organism>
<feature type="region of interest" description="Disordered" evidence="1">
    <location>
        <begin position="273"/>
        <end position="300"/>
    </location>
</feature>
<dbReference type="AlphaFoldDB" id="A0A0C9XBI1"/>
<evidence type="ECO:0000313" key="2">
    <source>
        <dbReference type="EMBL" id="KIK02261.1"/>
    </source>
</evidence>
<accession>A0A0C9XBI1</accession>
<dbReference type="EMBL" id="KN838595">
    <property type="protein sequence ID" value="KIK02261.1"/>
    <property type="molecule type" value="Genomic_DNA"/>
</dbReference>
<dbReference type="HOGENOM" id="CLU_046303_1_0_1"/>
<dbReference type="OrthoDB" id="3141919at2759"/>
<proteinExistence type="predicted"/>
<gene>
    <name evidence="2" type="ORF">K443DRAFT_97209</name>
</gene>